<sequence>MDEDDDYQGGIGDIHGIGTGADHFMNQDYIRAAHSILTGTYDQATAAANYVMGGGPSTAWATENGGSIPCPPTTCEGSVTAAYAEKTYSAGGILQFLFKYSGVRAGCTQEI</sequence>
<dbReference type="OrthoDB" id="9977870at2759"/>
<organism evidence="1 2">
    <name type="scientific">Lachnellula suecica</name>
    <dbReference type="NCBI Taxonomy" id="602035"/>
    <lineage>
        <taxon>Eukaryota</taxon>
        <taxon>Fungi</taxon>
        <taxon>Dikarya</taxon>
        <taxon>Ascomycota</taxon>
        <taxon>Pezizomycotina</taxon>
        <taxon>Leotiomycetes</taxon>
        <taxon>Helotiales</taxon>
        <taxon>Lachnaceae</taxon>
        <taxon>Lachnellula</taxon>
    </lineage>
</organism>
<protein>
    <submittedName>
        <fullName evidence="1">Uncharacterized protein</fullName>
    </submittedName>
</protein>
<dbReference type="Proteomes" id="UP000469558">
    <property type="component" value="Unassembled WGS sequence"/>
</dbReference>
<reference evidence="1 2" key="1">
    <citation type="submission" date="2018-05" db="EMBL/GenBank/DDBJ databases">
        <title>Genome sequencing and assembly of the regulated plant pathogen Lachnellula willkommii and related sister species for the development of diagnostic species identification markers.</title>
        <authorList>
            <person name="Giroux E."/>
            <person name="Bilodeau G."/>
        </authorList>
    </citation>
    <scope>NUCLEOTIDE SEQUENCE [LARGE SCALE GENOMIC DNA]</scope>
    <source>
        <strain evidence="1 2">CBS 268.59</strain>
    </source>
</reference>
<proteinExistence type="predicted"/>
<keyword evidence="2" id="KW-1185">Reference proteome</keyword>
<dbReference type="EMBL" id="QGMK01001586">
    <property type="protein sequence ID" value="TVY67387.1"/>
    <property type="molecule type" value="Genomic_DNA"/>
</dbReference>
<evidence type="ECO:0000313" key="1">
    <source>
        <dbReference type="EMBL" id="TVY67387.1"/>
    </source>
</evidence>
<gene>
    <name evidence="1" type="ORF">LSUE1_G009228</name>
</gene>
<accession>A0A8T9C3A7</accession>
<evidence type="ECO:0000313" key="2">
    <source>
        <dbReference type="Proteomes" id="UP000469558"/>
    </source>
</evidence>
<dbReference type="AlphaFoldDB" id="A0A8T9C3A7"/>
<comment type="caution">
    <text evidence="1">The sequence shown here is derived from an EMBL/GenBank/DDBJ whole genome shotgun (WGS) entry which is preliminary data.</text>
</comment>
<name>A0A8T9C3A7_9HELO</name>